<evidence type="ECO:0000313" key="2">
    <source>
        <dbReference type="Proteomes" id="UP000030651"/>
    </source>
</evidence>
<accession>W3X3C3</accession>
<dbReference type="KEGG" id="pfy:PFICI_07421"/>
<evidence type="ECO:0000313" key="1">
    <source>
        <dbReference type="EMBL" id="ETS79892.1"/>
    </source>
</evidence>
<gene>
    <name evidence="1" type="ORF">PFICI_07421</name>
</gene>
<name>W3X3C3_PESFW</name>
<dbReference type="Proteomes" id="UP000030651">
    <property type="component" value="Unassembled WGS sequence"/>
</dbReference>
<dbReference type="AlphaFoldDB" id="W3X3C3"/>
<dbReference type="EMBL" id="KI912113">
    <property type="protein sequence ID" value="ETS79892.1"/>
    <property type="molecule type" value="Genomic_DNA"/>
</dbReference>
<dbReference type="HOGENOM" id="CLU_2278419_0_0_1"/>
<dbReference type="InParanoid" id="W3X3C3"/>
<dbReference type="GeneID" id="19272434"/>
<protein>
    <submittedName>
        <fullName evidence="1">Uncharacterized protein</fullName>
    </submittedName>
</protein>
<organism evidence="1 2">
    <name type="scientific">Pestalotiopsis fici (strain W106-1 / CGMCC3.15140)</name>
    <dbReference type="NCBI Taxonomy" id="1229662"/>
    <lineage>
        <taxon>Eukaryota</taxon>
        <taxon>Fungi</taxon>
        <taxon>Dikarya</taxon>
        <taxon>Ascomycota</taxon>
        <taxon>Pezizomycotina</taxon>
        <taxon>Sordariomycetes</taxon>
        <taxon>Xylariomycetidae</taxon>
        <taxon>Amphisphaeriales</taxon>
        <taxon>Sporocadaceae</taxon>
        <taxon>Pestalotiopsis</taxon>
    </lineage>
</organism>
<proteinExistence type="predicted"/>
<keyword evidence="2" id="KW-1185">Reference proteome</keyword>
<sequence length="102" mass="10989">MLVELPGFSLRSPVLRLGLSTTHGVVCAPSQAEKAVYLETQQVWRRAQMNQDYLDKENLGIALHAVGITPGSVMPDDLSSKALSYGASLSRQGWEALSSTSV</sequence>
<reference evidence="2" key="1">
    <citation type="journal article" date="2015" name="BMC Genomics">
        <title>Genomic and transcriptomic analysis of the endophytic fungus Pestalotiopsis fici reveals its lifestyle and high potential for synthesis of natural products.</title>
        <authorList>
            <person name="Wang X."/>
            <person name="Zhang X."/>
            <person name="Liu L."/>
            <person name="Xiang M."/>
            <person name="Wang W."/>
            <person name="Sun X."/>
            <person name="Che Y."/>
            <person name="Guo L."/>
            <person name="Liu G."/>
            <person name="Guo L."/>
            <person name="Wang C."/>
            <person name="Yin W.B."/>
            <person name="Stadler M."/>
            <person name="Zhang X."/>
            <person name="Liu X."/>
        </authorList>
    </citation>
    <scope>NUCLEOTIDE SEQUENCE [LARGE SCALE GENOMIC DNA]</scope>
    <source>
        <strain evidence="2">W106-1 / CGMCC3.15140</strain>
    </source>
</reference>
<dbReference type="OrthoDB" id="423221at2759"/>
<dbReference type="RefSeq" id="XP_007834193.1">
    <property type="nucleotide sequence ID" value="XM_007836002.1"/>
</dbReference>